<dbReference type="PANTHER" id="PTHR30561:SF9">
    <property type="entry name" value="4-AMINO-4-DEOXY-L-ARABINOSE-PHOSPHOUNDECAPRENOL FLIPPASE SUBUNIT ARNF-RELATED"/>
    <property type="match status" value="1"/>
</dbReference>
<keyword evidence="5 7" id="KW-0472">Membrane</keyword>
<keyword evidence="9" id="KW-1185">Reference proteome</keyword>
<name>A0A2A2TA44_9CYAN</name>
<keyword evidence="4 7" id="KW-1133">Transmembrane helix</keyword>
<comment type="subcellular location">
    <subcellularLocation>
        <location evidence="1 6">Cell membrane</location>
        <topology evidence="1 6">Multi-pass membrane protein</topology>
    </subcellularLocation>
</comment>
<evidence type="ECO:0000313" key="8">
    <source>
        <dbReference type="EMBL" id="PAX45821.1"/>
    </source>
</evidence>
<comment type="caution">
    <text evidence="8">The sequence shown here is derived from an EMBL/GenBank/DDBJ whole genome shotgun (WGS) entry which is preliminary data.</text>
</comment>
<evidence type="ECO:0000256" key="4">
    <source>
        <dbReference type="ARBA" id="ARBA00022989"/>
    </source>
</evidence>
<dbReference type="SUPFAM" id="SSF103481">
    <property type="entry name" value="Multidrug resistance efflux transporter EmrE"/>
    <property type="match status" value="1"/>
</dbReference>
<dbReference type="GO" id="GO:0022857">
    <property type="term" value="F:transmembrane transporter activity"/>
    <property type="evidence" value="ECO:0007669"/>
    <property type="project" value="InterPro"/>
</dbReference>
<gene>
    <name evidence="8" type="ORF">CK510_29665</name>
</gene>
<protein>
    <submittedName>
        <fullName evidence="8">Small multidrug resistance protein</fullName>
    </submittedName>
</protein>
<dbReference type="AlphaFoldDB" id="A0A2A2TA44"/>
<dbReference type="InterPro" id="IPR045324">
    <property type="entry name" value="Small_multidrug_res"/>
</dbReference>
<keyword evidence="2" id="KW-1003">Cell membrane</keyword>
<dbReference type="EMBL" id="NTFS01000664">
    <property type="protein sequence ID" value="PAX45821.1"/>
    <property type="molecule type" value="Genomic_DNA"/>
</dbReference>
<dbReference type="Proteomes" id="UP000218238">
    <property type="component" value="Unassembled WGS sequence"/>
</dbReference>
<feature type="transmembrane region" description="Helical" evidence="7">
    <location>
        <begin position="62"/>
        <end position="83"/>
    </location>
</feature>
<evidence type="ECO:0000256" key="6">
    <source>
        <dbReference type="RuleBase" id="RU003942"/>
    </source>
</evidence>
<dbReference type="PANTHER" id="PTHR30561">
    <property type="entry name" value="SMR FAMILY PROTON-DEPENDENT DRUG EFFLUX TRANSPORTER SUGE"/>
    <property type="match status" value="1"/>
</dbReference>
<evidence type="ECO:0000256" key="3">
    <source>
        <dbReference type="ARBA" id="ARBA00022692"/>
    </source>
</evidence>
<feature type="transmembrane region" description="Helical" evidence="7">
    <location>
        <begin position="89"/>
        <end position="107"/>
    </location>
</feature>
<reference evidence="8 9" key="1">
    <citation type="submission" date="2017-08" db="EMBL/GenBank/DDBJ databases">
        <title>Draft genome sequence of filamentous cyanobacterium Calothrix elsteri CCALA 953.</title>
        <authorList>
            <person name="Gagunashvili A.N."/>
            <person name="Elster J."/>
            <person name="Andresson O.S."/>
        </authorList>
    </citation>
    <scope>NUCLEOTIDE SEQUENCE [LARGE SCALE GENOMIC DNA]</scope>
    <source>
        <strain evidence="8 9">CCALA 953</strain>
    </source>
</reference>
<organism evidence="8 9">
    <name type="scientific">Brunnivagina elsteri CCALA 953</name>
    <dbReference type="NCBI Taxonomy" id="987040"/>
    <lineage>
        <taxon>Bacteria</taxon>
        <taxon>Bacillati</taxon>
        <taxon>Cyanobacteriota</taxon>
        <taxon>Cyanophyceae</taxon>
        <taxon>Nostocales</taxon>
        <taxon>Calotrichaceae</taxon>
        <taxon>Brunnivagina</taxon>
    </lineage>
</organism>
<sequence>MQQLLIGGLIILTVILNTGAQTLLKMGSGQNLLNFYLFGGICLYGISTIFYILVLGKFNLSVAYPLVIGLTIVATTIASSIILREKIVTSQWIGVGLLISGIWAITLNKSV</sequence>
<dbReference type="GO" id="GO:0005886">
    <property type="term" value="C:plasma membrane"/>
    <property type="evidence" value="ECO:0007669"/>
    <property type="project" value="UniProtKB-SubCell"/>
</dbReference>
<dbReference type="InterPro" id="IPR000390">
    <property type="entry name" value="Small_drug/metabolite_transptr"/>
</dbReference>
<dbReference type="Pfam" id="PF00893">
    <property type="entry name" value="Multi_Drug_Res"/>
    <property type="match status" value="1"/>
</dbReference>
<evidence type="ECO:0000256" key="2">
    <source>
        <dbReference type="ARBA" id="ARBA00022475"/>
    </source>
</evidence>
<dbReference type="InterPro" id="IPR037185">
    <property type="entry name" value="EmrE-like"/>
</dbReference>
<feature type="transmembrane region" description="Helical" evidence="7">
    <location>
        <begin position="36"/>
        <end position="55"/>
    </location>
</feature>
<proteinExistence type="inferred from homology"/>
<comment type="similarity">
    <text evidence="6">Belongs to the drug/metabolite transporter (DMT) superfamily. Small multidrug resistance (SMR) (TC 2.A.7.1) family.</text>
</comment>
<evidence type="ECO:0000256" key="5">
    <source>
        <dbReference type="ARBA" id="ARBA00023136"/>
    </source>
</evidence>
<evidence type="ECO:0000313" key="9">
    <source>
        <dbReference type="Proteomes" id="UP000218238"/>
    </source>
</evidence>
<dbReference type="OrthoDB" id="532141at2"/>
<dbReference type="Gene3D" id="1.10.3730.20">
    <property type="match status" value="1"/>
</dbReference>
<evidence type="ECO:0000256" key="1">
    <source>
        <dbReference type="ARBA" id="ARBA00004651"/>
    </source>
</evidence>
<keyword evidence="3 6" id="KW-0812">Transmembrane</keyword>
<accession>A0A2A2TA44</accession>
<evidence type="ECO:0000256" key="7">
    <source>
        <dbReference type="SAM" id="Phobius"/>
    </source>
</evidence>